<keyword evidence="3" id="KW-1185">Reference proteome</keyword>
<sequence length="69" mass="8226">MNNYRIKYVTACQDVKRKLSARLIKFRGPTKRLASRTLFSPSLETIREELESSKQHHHVKESHCYQHRS</sequence>
<evidence type="ECO:0000313" key="3">
    <source>
        <dbReference type="Proteomes" id="UP001196413"/>
    </source>
</evidence>
<comment type="caution">
    <text evidence="2">The sequence shown here is derived from an EMBL/GenBank/DDBJ whole genome shotgun (WGS) entry which is preliminary data.</text>
</comment>
<evidence type="ECO:0000256" key="1">
    <source>
        <dbReference type="SAM" id="MobiDB-lite"/>
    </source>
</evidence>
<gene>
    <name evidence="2" type="ORF">KIN20_002021</name>
</gene>
<evidence type="ECO:0000313" key="2">
    <source>
        <dbReference type="EMBL" id="KAJ1347069.1"/>
    </source>
</evidence>
<protein>
    <submittedName>
        <fullName evidence="2">Uncharacterized protein</fullName>
    </submittedName>
</protein>
<feature type="compositionally biased region" description="Basic residues" evidence="1">
    <location>
        <begin position="55"/>
        <end position="69"/>
    </location>
</feature>
<proteinExistence type="predicted"/>
<name>A0AAD5MMZ0_PARTN</name>
<accession>A0AAD5MMZ0</accession>
<organism evidence="2 3">
    <name type="scientific">Parelaphostrongylus tenuis</name>
    <name type="common">Meningeal worm</name>
    <dbReference type="NCBI Taxonomy" id="148309"/>
    <lineage>
        <taxon>Eukaryota</taxon>
        <taxon>Metazoa</taxon>
        <taxon>Ecdysozoa</taxon>
        <taxon>Nematoda</taxon>
        <taxon>Chromadorea</taxon>
        <taxon>Rhabditida</taxon>
        <taxon>Rhabditina</taxon>
        <taxon>Rhabditomorpha</taxon>
        <taxon>Strongyloidea</taxon>
        <taxon>Metastrongylidae</taxon>
        <taxon>Parelaphostrongylus</taxon>
    </lineage>
</organism>
<reference evidence="2" key="1">
    <citation type="submission" date="2021-06" db="EMBL/GenBank/DDBJ databases">
        <title>Parelaphostrongylus tenuis whole genome reference sequence.</title>
        <authorList>
            <person name="Garwood T.J."/>
            <person name="Larsen P.A."/>
            <person name="Fountain-Jones N.M."/>
            <person name="Garbe J.R."/>
            <person name="Macchietto M.G."/>
            <person name="Kania S.A."/>
            <person name="Gerhold R.W."/>
            <person name="Richards J.E."/>
            <person name="Wolf T.M."/>
        </authorList>
    </citation>
    <scope>NUCLEOTIDE SEQUENCE</scope>
    <source>
        <strain evidence="2">MNPRO001-30</strain>
        <tissue evidence="2">Meninges</tissue>
    </source>
</reference>
<dbReference type="Proteomes" id="UP001196413">
    <property type="component" value="Unassembled WGS sequence"/>
</dbReference>
<dbReference type="AlphaFoldDB" id="A0AAD5MMZ0"/>
<dbReference type="EMBL" id="JAHQIW010000264">
    <property type="protein sequence ID" value="KAJ1347069.1"/>
    <property type="molecule type" value="Genomic_DNA"/>
</dbReference>
<feature type="region of interest" description="Disordered" evidence="1">
    <location>
        <begin position="49"/>
        <end position="69"/>
    </location>
</feature>